<dbReference type="NCBIfam" id="NF033429">
    <property type="entry name" value="ImuA_translesion"/>
    <property type="match status" value="1"/>
</dbReference>
<name>A0A242NBK7_CABSO</name>
<evidence type="ECO:0000313" key="3">
    <source>
        <dbReference type="Proteomes" id="UP000194546"/>
    </source>
</evidence>
<gene>
    <name evidence="2" type="ORF">PAMC26510_02895</name>
    <name evidence="1" type="ORF">PAMC26577_26025</name>
</gene>
<protein>
    <submittedName>
        <fullName evidence="2">RecA/RadA recombinase</fullName>
    </submittedName>
</protein>
<evidence type="ECO:0000313" key="2">
    <source>
        <dbReference type="EMBL" id="OTP80570.1"/>
    </source>
</evidence>
<dbReference type="AlphaFoldDB" id="A0A242NBK7"/>
<evidence type="ECO:0000313" key="4">
    <source>
        <dbReference type="Proteomes" id="UP000195221"/>
    </source>
</evidence>
<comment type="caution">
    <text evidence="2">The sequence shown here is derived from an EMBL/GenBank/DDBJ whole genome shotgun (WGS) entry which is preliminary data.</text>
</comment>
<sequence>MNSAFGNPEKLPQSSKASCRLDALIDSTTHPGLGGIALWRGSQLARSHGQTVDTGYAVLSAELPGGGWPLGTLIELLVQQPGVGEVRLLRPALAAVSKRPIALVQPPHIPNSLAFAYLGVPLDKLLRLRAAKMADALWSAEQILKAGSCGALVFWQQHMRTESLRRLHLAAQSSETLFMVVRPLACAPDSSPATLRLAVRPAGSGIVVDVIKRKGPIRTERLSVTLQPSPILLSPHARVRRHPSTAVVAGSVPSTLVA</sequence>
<dbReference type="Gene3D" id="3.40.50.300">
    <property type="entry name" value="P-loop containing nucleotide triphosphate hydrolases"/>
    <property type="match status" value="1"/>
</dbReference>
<organism evidence="2 3">
    <name type="scientific">Caballeronia sordidicola</name>
    <name type="common">Burkholderia sordidicola</name>
    <dbReference type="NCBI Taxonomy" id="196367"/>
    <lineage>
        <taxon>Bacteria</taxon>
        <taxon>Pseudomonadati</taxon>
        <taxon>Pseudomonadota</taxon>
        <taxon>Betaproteobacteria</taxon>
        <taxon>Burkholderiales</taxon>
        <taxon>Burkholderiaceae</taxon>
        <taxon>Caballeronia</taxon>
    </lineage>
</organism>
<proteinExistence type="predicted"/>
<dbReference type="Proteomes" id="UP000195221">
    <property type="component" value="Unassembled WGS sequence"/>
</dbReference>
<dbReference type="InterPro" id="IPR027417">
    <property type="entry name" value="P-loop_NTPase"/>
</dbReference>
<dbReference type="Proteomes" id="UP000194546">
    <property type="component" value="Unassembled WGS sequence"/>
</dbReference>
<accession>A0A242NBK7</accession>
<reference evidence="1 4" key="2">
    <citation type="submission" date="2017-03" db="EMBL/GenBank/DDBJ databases">
        <title>Genome analysis of strain PAMC 26577.</title>
        <authorList>
            <person name="Oh H.-M."/>
            <person name="Yang J.-A."/>
        </authorList>
    </citation>
    <scope>NUCLEOTIDE SEQUENCE [LARGE SCALE GENOMIC DNA]</scope>
    <source>
        <strain evidence="1 4">PAMC 26577</strain>
    </source>
</reference>
<dbReference type="InterPro" id="IPR047610">
    <property type="entry name" value="ImuA_translesion"/>
</dbReference>
<reference evidence="2 3" key="1">
    <citation type="submission" date="2017-03" db="EMBL/GenBank/DDBJ databases">
        <title>Genome analysis of strain PAMC 26510.</title>
        <authorList>
            <person name="Oh H.-M."/>
            <person name="Yang J.-A."/>
        </authorList>
    </citation>
    <scope>NUCLEOTIDE SEQUENCE [LARGE SCALE GENOMIC DNA]</scope>
    <source>
        <strain evidence="2 3">PAMC 26510</strain>
    </source>
</reference>
<evidence type="ECO:0000313" key="1">
    <source>
        <dbReference type="EMBL" id="OTP70513.1"/>
    </source>
</evidence>
<dbReference type="EMBL" id="NBTY01000006">
    <property type="protein sequence ID" value="OTP80570.1"/>
    <property type="molecule type" value="Genomic_DNA"/>
</dbReference>
<dbReference type="EMBL" id="NBTZ01000106">
    <property type="protein sequence ID" value="OTP70513.1"/>
    <property type="molecule type" value="Genomic_DNA"/>
</dbReference>
<dbReference type="SUPFAM" id="SSF52540">
    <property type="entry name" value="P-loop containing nucleoside triphosphate hydrolases"/>
    <property type="match status" value="1"/>
</dbReference>